<dbReference type="SMART" id="SM00354">
    <property type="entry name" value="HTH_LACI"/>
    <property type="match status" value="1"/>
</dbReference>
<organism evidence="5 6">
    <name type="scientific">Thalassobellus suaedae</name>
    <dbReference type="NCBI Taxonomy" id="3074124"/>
    <lineage>
        <taxon>Bacteria</taxon>
        <taxon>Pseudomonadati</taxon>
        <taxon>Bacteroidota</taxon>
        <taxon>Flavobacteriia</taxon>
        <taxon>Flavobacteriales</taxon>
        <taxon>Flavobacteriaceae</taxon>
        <taxon>Thalassobellus</taxon>
    </lineage>
</organism>
<evidence type="ECO:0000313" key="6">
    <source>
        <dbReference type="Proteomes" id="UP001302806"/>
    </source>
</evidence>
<dbReference type="PROSITE" id="PS50932">
    <property type="entry name" value="HTH_LACI_2"/>
    <property type="match status" value="1"/>
</dbReference>
<dbReference type="PANTHER" id="PTHR30146">
    <property type="entry name" value="LACI-RELATED TRANSCRIPTIONAL REPRESSOR"/>
    <property type="match status" value="1"/>
</dbReference>
<evidence type="ECO:0000256" key="2">
    <source>
        <dbReference type="ARBA" id="ARBA00023125"/>
    </source>
</evidence>
<dbReference type="SUPFAM" id="SSF47413">
    <property type="entry name" value="lambda repressor-like DNA-binding domains"/>
    <property type="match status" value="1"/>
</dbReference>
<dbReference type="SUPFAM" id="SSF53822">
    <property type="entry name" value="Periplasmic binding protein-like I"/>
    <property type="match status" value="1"/>
</dbReference>
<gene>
    <name evidence="5" type="ORF">RHP51_01920</name>
</gene>
<dbReference type="PANTHER" id="PTHR30146:SF144">
    <property type="entry name" value="LACI-FAMILY TRANSCRIPTION REGULATOR"/>
    <property type="match status" value="1"/>
</dbReference>
<dbReference type="CDD" id="cd01392">
    <property type="entry name" value="HTH_LacI"/>
    <property type="match status" value="1"/>
</dbReference>
<sequence>MITIKDIAKEANVSEGTVDRVLHNRGGVSKKTEAKIREIIKKRKFRVNPVASALALKNNHKIAALIPEYNDSDLFWKSPYLGILKASEDVKNIGTQVNCYTFNQYDAHAYLNTFKTLLKTKPTAVLIVPIFIEETKQIVNELEKLKIPYMFLNIDIEGFKNEAFIGQDSYTAGYIAGKLMHLSLPEPSNFLIIQSRYKTTKNNAISKRIEGFNDYFSKNNIKEETLILTIENLNNTKETKEKINSFLKLHKAIKGIFIPSSRIHVFADYIEKNELTKLKLIGFDNTPQNIACLKNDTVSFLISQKPFDQGYESIRLMVNYLNKKTIPNNKIYLPIDILTKENVIYNERNEFMFENENTNNMG</sequence>
<name>A0ABY9XU89_9FLAO</name>
<evidence type="ECO:0000256" key="1">
    <source>
        <dbReference type="ARBA" id="ARBA00023015"/>
    </source>
</evidence>
<keyword evidence="2" id="KW-0238">DNA-binding</keyword>
<dbReference type="InterPro" id="IPR000843">
    <property type="entry name" value="HTH_LacI"/>
</dbReference>
<dbReference type="Pfam" id="PF00356">
    <property type="entry name" value="LacI"/>
    <property type="match status" value="1"/>
</dbReference>
<dbReference type="Pfam" id="PF13407">
    <property type="entry name" value="Peripla_BP_4"/>
    <property type="match status" value="1"/>
</dbReference>
<dbReference type="InterPro" id="IPR025997">
    <property type="entry name" value="SBP_2_dom"/>
</dbReference>
<reference evidence="5 6" key="1">
    <citation type="submission" date="2023-09" db="EMBL/GenBank/DDBJ databases">
        <title>Thalassobella suaedae gen. nov., sp. nov., a marine bacterium of the family Flavobacteriaceae isolated from a halophyte Suaeda japonica.</title>
        <authorList>
            <person name="Lee S.Y."/>
            <person name="Hwang C.Y."/>
        </authorList>
    </citation>
    <scope>NUCLEOTIDE SEQUENCE [LARGE SCALE GENOMIC DNA]</scope>
    <source>
        <strain evidence="5 6">HL-DH14</strain>
    </source>
</reference>
<dbReference type="EMBL" id="CP134537">
    <property type="protein sequence ID" value="WNH09523.1"/>
    <property type="molecule type" value="Genomic_DNA"/>
</dbReference>
<proteinExistence type="predicted"/>
<dbReference type="Gene3D" id="1.10.260.40">
    <property type="entry name" value="lambda repressor-like DNA-binding domains"/>
    <property type="match status" value="1"/>
</dbReference>
<feature type="domain" description="HTH lacI-type" evidence="4">
    <location>
        <begin position="2"/>
        <end position="56"/>
    </location>
</feature>
<evidence type="ECO:0000256" key="3">
    <source>
        <dbReference type="ARBA" id="ARBA00023163"/>
    </source>
</evidence>
<dbReference type="Gene3D" id="3.40.50.2300">
    <property type="match status" value="2"/>
</dbReference>
<evidence type="ECO:0000313" key="5">
    <source>
        <dbReference type="EMBL" id="WNH09523.1"/>
    </source>
</evidence>
<dbReference type="InterPro" id="IPR010982">
    <property type="entry name" value="Lambda_DNA-bd_dom_sf"/>
</dbReference>
<protein>
    <submittedName>
        <fullName evidence="5">Substrate-binding domain-containing protein</fullName>
    </submittedName>
</protein>
<accession>A0ABY9XU89</accession>
<evidence type="ECO:0000259" key="4">
    <source>
        <dbReference type="PROSITE" id="PS50932"/>
    </source>
</evidence>
<dbReference type="PROSITE" id="PS00356">
    <property type="entry name" value="HTH_LACI_1"/>
    <property type="match status" value="1"/>
</dbReference>
<keyword evidence="3" id="KW-0804">Transcription</keyword>
<dbReference type="RefSeq" id="WP_415865982.1">
    <property type="nucleotide sequence ID" value="NZ_CP134537.1"/>
</dbReference>
<dbReference type="InterPro" id="IPR028082">
    <property type="entry name" value="Peripla_BP_I"/>
</dbReference>
<dbReference type="Proteomes" id="UP001302806">
    <property type="component" value="Chromosome"/>
</dbReference>
<keyword evidence="1" id="KW-0805">Transcription regulation</keyword>